<sequence length="434" mass="48135">MEYLWTKGVEPPRFPALEGDLRTGVLVIGGGMAGVLCLRQLRDRGVDCVLAEGNRIGMGITKGTTAVLSAQHDVLYSDLIRRRGADQAKRYLEANLRAVEGFRELSRTIPCDFQDMPSVMYSLTERDVLEQEARAVRSLGFPAEFLTSGAPLPFRVAGAVKYPGMAQFHPLKFLWGAAKGLNIREHTFVRRLEGTTAYTDRGKITAKKVIVATHFPFVNRRGLYFMKLYQKRSFVLALENAPKLPCTAVGYGKDGMYFRPYGDLLLAGGGDRRTGKNGGFEAVREFVRRCFPEAREKYAWANQDCISLDQIPYIGPYSPAMPDVFTATGFNEWGMTTSFAAASLLADLALGRPNADASLYAPDRSMLHPQLFCNAGSTLKDFLIPTVKRCPHLGCALKWNRAEHSWDCPCHGSRFDESGELIDNPAMEGLHVES</sequence>
<dbReference type="RefSeq" id="WP_066860471.1">
    <property type="nucleotide sequence ID" value="NZ_CABKVV010000009.1"/>
</dbReference>
<comment type="caution">
    <text evidence="7">The sequence shown here is derived from an EMBL/GenBank/DDBJ whole genome shotgun (WGS) entry which is preliminary data.</text>
</comment>
<dbReference type="Pfam" id="PF01266">
    <property type="entry name" value="DAO"/>
    <property type="match status" value="1"/>
</dbReference>
<dbReference type="PANTHER" id="PTHR13847">
    <property type="entry name" value="SARCOSINE DEHYDROGENASE-RELATED"/>
    <property type="match status" value="1"/>
</dbReference>
<keyword evidence="3" id="KW-0408">Iron</keyword>
<keyword evidence="8" id="KW-1185">Reference proteome</keyword>
<accession>A0ABT1RYI2</accession>
<dbReference type="InterPro" id="IPR017941">
    <property type="entry name" value="Rieske_2Fe-2S"/>
</dbReference>
<evidence type="ECO:0000256" key="4">
    <source>
        <dbReference type="ARBA" id="ARBA00023014"/>
    </source>
</evidence>
<keyword evidence="5" id="KW-1015">Disulfide bond</keyword>
<dbReference type="InterPro" id="IPR036188">
    <property type="entry name" value="FAD/NAD-bd_sf"/>
</dbReference>
<name>A0ABT1RYI2_9FIRM</name>
<dbReference type="Gene3D" id="3.50.50.60">
    <property type="entry name" value="FAD/NAD(P)-binding domain"/>
    <property type="match status" value="1"/>
</dbReference>
<reference evidence="7 8" key="1">
    <citation type="submission" date="2022-06" db="EMBL/GenBank/DDBJ databases">
        <title>Isolation of gut microbiota from human fecal samples.</title>
        <authorList>
            <person name="Pamer E.G."/>
            <person name="Barat B."/>
            <person name="Waligurski E."/>
            <person name="Medina S."/>
            <person name="Paddock L."/>
            <person name="Mostad J."/>
        </authorList>
    </citation>
    <scope>NUCLEOTIDE SEQUENCE [LARGE SCALE GENOMIC DNA]</scope>
    <source>
        <strain evidence="7 8">DFI.9.73</strain>
    </source>
</reference>
<dbReference type="SUPFAM" id="SSF50022">
    <property type="entry name" value="ISP domain"/>
    <property type="match status" value="1"/>
</dbReference>
<keyword evidence="1" id="KW-0001">2Fe-2S</keyword>
<evidence type="ECO:0000256" key="1">
    <source>
        <dbReference type="ARBA" id="ARBA00022714"/>
    </source>
</evidence>
<organism evidence="7 8">
    <name type="scientific">Neglectibacter timonensis</name>
    <dbReference type="NCBI Taxonomy" id="1776382"/>
    <lineage>
        <taxon>Bacteria</taxon>
        <taxon>Bacillati</taxon>
        <taxon>Bacillota</taxon>
        <taxon>Clostridia</taxon>
        <taxon>Eubacteriales</taxon>
        <taxon>Oscillospiraceae</taxon>
        <taxon>Neglectibacter</taxon>
    </lineage>
</organism>
<dbReference type="Pfam" id="PF00355">
    <property type="entry name" value="Rieske"/>
    <property type="match status" value="1"/>
</dbReference>
<dbReference type="PROSITE" id="PS51296">
    <property type="entry name" value="RIESKE"/>
    <property type="match status" value="1"/>
</dbReference>
<keyword evidence="2" id="KW-0479">Metal-binding</keyword>
<dbReference type="EMBL" id="JANFZH010000013">
    <property type="protein sequence ID" value="MCQ4839731.1"/>
    <property type="molecule type" value="Genomic_DNA"/>
</dbReference>
<evidence type="ECO:0000256" key="3">
    <source>
        <dbReference type="ARBA" id="ARBA00023004"/>
    </source>
</evidence>
<dbReference type="GeneID" id="90531197"/>
<dbReference type="SUPFAM" id="SSF51905">
    <property type="entry name" value="FAD/NAD(P)-binding domain"/>
    <property type="match status" value="1"/>
</dbReference>
<dbReference type="InterPro" id="IPR036922">
    <property type="entry name" value="Rieske_2Fe-2S_sf"/>
</dbReference>
<evidence type="ECO:0000256" key="2">
    <source>
        <dbReference type="ARBA" id="ARBA00022723"/>
    </source>
</evidence>
<proteinExistence type="predicted"/>
<dbReference type="Gene3D" id="2.102.10.10">
    <property type="entry name" value="Rieske [2Fe-2S] iron-sulphur domain"/>
    <property type="match status" value="1"/>
</dbReference>
<evidence type="ECO:0000256" key="5">
    <source>
        <dbReference type="ARBA" id="ARBA00023157"/>
    </source>
</evidence>
<dbReference type="PRINTS" id="PR00162">
    <property type="entry name" value="RIESKE"/>
</dbReference>
<dbReference type="Proteomes" id="UP001524473">
    <property type="component" value="Unassembled WGS sequence"/>
</dbReference>
<gene>
    <name evidence="7" type="ORF">NE695_07370</name>
</gene>
<protein>
    <submittedName>
        <fullName evidence="7">FAD-dependent oxidoreductase</fullName>
    </submittedName>
</protein>
<dbReference type="PANTHER" id="PTHR13847:SF274">
    <property type="entry name" value="RIESKE 2FE-2S IRON-SULFUR PROTEIN YHFW-RELATED"/>
    <property type="match status" value="1"/>
</dbReference>
<dbReference type="Gene3D" id="3.30.9.10">
    <property type="entry name" value="D-Amino Acid Oxidase, subunit A, domain 2"/>
    <property type="match status" value="1"/>
</dbReference>
<dbReference type="InterPro" id="IPR005805">
    <property type="entry name" value="Rieske_Fe-S_prot_C"/>
</dbReference>
<evidence type="ECO:0000313" key="7">
    <source>
        <dbReference type="EMBL" id="MCQ4839731.1"/>
    </source>
</evidence>
<evidence type="ECO:0000259" key="6">
    <source>
        <dbReference type="PROSITE" id="PS51296"/>
    </source>
</evidence>
<dbReference type="InterPro" id="IPR006076">
    <property type="entry name" value="FAD-dep_OxRdtase"/>
</dbReference>
<evidence type="ECO:0000313" key="8">
    <source>
        <dbReference type="Proteomes" id="UP001524473"/>
    </source>
</evidence>
<keyword evidence="4" id="KW-0411">Iron-sulfur</keyword>
<feature type="domain" description="Rieske" evidence="6">
    <location>
        <begin position="389"/>
        <end position="434"/>
    </location>
</feature>